<dbReference type="Pfam" id="PF18082">
    <property type="entry name" value="NAT_N"/>
    <property type="match status" value="1"/>
</dbReference>
<dbReference type="Pfam" id="PF18164">
    <property type="entry name" value="GNAT_C"/>
    <property type="match status" value="1"/>
</dbReference>
<evidence type="ECO:0008006" key="6">
    <source>
        <dbReference type="Google" id="ProtNLM"/>
    </source>
</evidence>
<dbReference type="Gene3D" id="3.40.50.720">
    <property type="entry name" value="NAD(P)-binding Rossmann-like Domain"/>
    <property type="match status" value="1"/>
</dbReference>
<evidence type="ECO:0000313" key="4">
    <source>
        <dbReference type="EMBL" id="BDZ78727.1"/>
    </source>
</evidence>
<evidence type="ECO:0000259" key="1">
    <source>
        <dbReference type="Pfam" id="PF01408"/>
    </source>
</evidence>
<evidence type="ECO:0000259" key="2">
    <source>
        <dbReference type="Pfam" id="PF18082"/>
    </source>
</evidence>
<feature type="domain" description="GNAT-like C-terminal" evidence="3">
    <location>
        <begin position="256"/>
        <end position="401"/>
    </location>
</feature>
<accession>A0ABN6YZ81</accession>
<dbReference type="InterPro" id="IPR036291">
    <property type="entry name" value="NAD(P)-bd_dom_sf"/>
</dbReference>
<gene>
    <name evidence="4" type="ORF">Lac1_29100</name>
</gene>
<dbReference type="SUPFAM" id="SSF51735">
    <property type="entry name" value="NAD(P)-binding Rossmann-fold domains"/>
    <property type="match status" value="1"/>
</dbReference>
<feature type="domain" description="Gfo/Idh/MocA-like oxidoreductase N-terminal" evidence="1">
    <location>
        <begin position="6"/>
        <end position="126"/>
    </location>
</feature>
<proteinExistence type="predicted"/>
<name>A0ABN6YZ81_9FIRM</name>
<sequence length="407" mass="46866">MKKQVTVALAGLGSRGKDTYAPAAKLFPDRMKIVAIADIDPAKVKEVADAYDVPDESCFTSAEEMISQPKLADVMFITTQDQQHVGQAIKAMEKGYDLLMEKPISPDLNECREIIRVAKKLNRTVVICHVLRYTPFYQEVKRILKSGQIGLPFEAAEAGRIPGEKEAQLRKLFEEDEPSFYQALQKEKTEYQTALYLYMKWGAESYPSYKEAGISDRIYYDTFRDMEIWYRHCLKETGIPGMKQYQWTSLPIKRKIYRLGRLQYEPSRLKDENWEEGEEIPVLEVHIPEGEPLDVQAVKDSFKEAAGFFEEVVSYKYDGFHCESWLLSPQLHNLLSKQSNILRFQDLFFVYNEIPARQAEERVFGKVTDRIEEYPEDTSLQRALKAYLQKGNKVGMGCGFIPPEGPD</sequence>
<reference evidence="5" key="1">
    <citation type="journal article" date="2023" name="Int. J. Syst. Evol. Microbiol.">
        <title>Claveliimonas bilis gen. nov., sp. nov., deoxycholic acid-producing bacteria isolated from human faeces, and reclassification of Sellimonas monacensis Zenner et al. 2021 as Claveliimonas monacensis comb. nov.</title>
        <authorList>
            <person name="Hisatomi A."/>
            <person name="Kastawa N.W.E.P.G."/>
            <person name="Song I."/>
            <person name="Ohkuma M."/>
            <person name="Fukiya S."/>
            <person name="Sakamoto M."/>
        </authorList>
    </citation>
    <scope>NUCLEOTIDE SEQUENCE [LARGE SCALE GENOMIC DNA]</scope>
    <source>
        <strain evidence="5">12BBH14</strain>
    </source>
</reference>
<dbReference type="Proteomes" id="UP001305815">
    <property type="component" value="Chromosome"/>
</dbReference>
<feature type="domain" description="N-acyltransferase N-terminal" evidence="2">
    <location>
        <begin position="165"/>
        <end position="250"/>
    </location>
</feature>
<dbReference type="InterPro" id="IPR041273">
    <property type="entry name" value="NAT_N"/>
</dbReference>
<dbReference type="EMBL" id="AP027742">
    <property type="protein sequence ID" value="BDZ78727.1"/>
    <property type="molecule type" value="Genomic_DNA"/>
</dbReference>
<evidence type="ECO:0000313" key="5">
    <source>
        <dbReference type="Proteomes" id="UP001305815"/>
    </source>
</evidence>
<dbReference type="PANTHER" id="PTHR43377">
    <property type="entry name" value="BILIVERDIN REDUCTASE A"/>
    <property type="match status" value="1"/>
</dbReference>
<dbReference type="InterPro" id="IPR051450">
    <property type="entry name" value="Gfo/Idh/MocA_Oxidoreductases"/>
</dbReference>
<organism evidence="4 5">
    <name type="scientific">Claveliimonas bilis</name>
    <dbReference type="NCBI Taxonomy" id="3028070"/>
    <lineage>
        <taxon>Bacteria</taxon>
        <taxon>Bacillati</taxon>
        <taxon>Bacillota</taxon>
        <taxon>Clostridia</taxon>
        <taxon>Lachnospirales</taxon>
        <taxon>Lachnospiraceae</taxon>
        <taxon>Claveliimonas</taxon>
    </lineage>
</organism>
<dbReference type="PANTHER" id="PTHR43377:SF2">
    <property type="entry name" value="BINDING ROSSMANN FOLD OXIDOREDUCTASE, PUTATIVE (AFU_ORTHOLOGUE AFUA_4G00560)-RELATED"/>
    <property type="match status" value="1"/>
</dbReference>
<dbReference type="RefSeq" id="WP_316265803.1">
    <property type="nucleotide sequence ID" value="NZ_AP027742.1"/>
</dbReference>
<protein>
    <recommendedName>
        <fullName evidence="6">Gfo/Idh/MocA family oxidoreductase</fullName>
    </recommendedName>
</protein>
<evidence type="ECO:0000259" key="3">
    <source>
        <dbReference type="Pfam" id="PF18164"/>
    </source>
</evidence>
<dbReference type="InterPro" id="IPR041644">
    <property type="entry name" value="GNAT_C"/>
</dbReference>
<dbReference type="Gene3D" id="3.40.630.120">
    <property type="match status" value="1"/>
</dbReference>
<dbReference type="Pfam" id="PF01408">
    <property type="entry name" value="GFO_IDH_MocA"/>
    <property type="match status" value="1"/>
</dbReference>
<dbReference type="InterPro" id="IPR000683">
    <property type="entry name" value="Gfo/Idh/MocA-like_OxRdtase_N"/>
</dbReference>
<keyword evidence="5" id="KW-1185">Reference proteome</keyword>